<evidence type="ECO:0000313" key="10">
    <source>
        <dbReference type="EMBL" id="CAA3001289.1"/>
    </source>
</evidence>
<accession>A0A8S0TAU5</accession>
<keyword evidence="8" id="KW-0560">Oxidoreductase</keyword>
<dbReference type="AlphaFoldDB" id="A0A8S0TAU5"/>
<organism evidence="10 11">
    <name type="scientific">Olea europaea subsp. europaea</name>
    <dbReference type="NCBI Taxonomy" id="158383"/>
    <lineage>
        <taxon>Eukaryota</taxon>
        <taxon>Viridiplantae</taxon>
        <taxon>Streptophyta</taxon>
        <taxon>Embryophyta</taxon>
        <taxon>Tracheophyta</taxon>
        <taxon>Spermatophyta</taxon>
        <taxon>Magnoliopsida</taxon>
        <taxon>eudicotyledons</taxon>
        <taxon>Gunneridae</taxon>
        <taxon>Pentapetalae</taxon>
        <taxon>asterids</taxon>
        <taxon>lamiids</taxon>
        <taxon>Lamiales</taxon>
        <taxon>Oleaceae</taxon>
        <taxon>Oleeae</taxon>
        <taxon>Olea</taxon>
    </lineage>
</organism>
<dbReference type="InterPro" id="IPR003953">
    <property type="entry name" value="FAD-dep_OxRdtase_2_FAD-bd"/>
</dbReference>
<evidence type="ECO:0000256" key="5">
    <source>
        <dbReference type="ARBA" id="ARBA00022630"/>
    </source>
</evidence>
<comment type="similarity">
    <text evidence="3">Belongs to the FAD-dependent oxidoreductase 2 family. NadB subfamily.</text>
</comment>
<dbReference type="GO" id="GO:0008734">
    <property type="term" value="F:L-aspartate oxidase activity"/>
    <property type="evidence" value="ECO:0007669"/>
    <property type="project" value="UniProtKB-EC"/>
</dbReference>
<dbReference type="Pfam" id="PF00890">
    <property type="entry name" value="FAD_binding_2"/>
    <property type="match status" value="1"/>
</dbReference>
<dbReference type="InterPro" id="IPR027477">
    <property type="entry name" value="Succ_DH/fumarate_Rdtase_cat_sf"/>
</dbReference>
<reference evidence="10 11" key="1">
    <citation type="submission" date="2019-12" db="EMBL/GenBank/DDBJ databases">
        <authorList>
            <person name="Alioto T."/>
            <person name="Alioto T."/>
            <person name="Gomez Garrido J."/>
        </authorList>
    </citation>
    <scope>NUCLEOTIDE SEQUENCE [LARGE SCALE GENOMIC DNA]</scope>
</reference>
<name>A0A8S0TAU5_OLEEU</name>
<proteinExistence type="inferred from homology"/>
<feature type="domain" description="FAD-dependent oxidoreductase 2 FAD-binding" evidence="9">
    <location>
        <begin position="4"/>
        <end position="98"/>
    </location>
</feature>
<dbReference type="EC" id="1.4.3.16" evidence="4"/>
<gene>
    <name evidence="10" type="ORF">OLEA9_A072598</name>
</gene>
<dbReference type="InterPro" id="IPR005288">
    <property type="entry name" value="NadB"/>
</dbReference>
<dbReference type="SUPFAM" id="SSF56425">
    <property type="entry name" value="Succinate dehydrogenase/fumarate reductase flavoprotein, catalytic domain"/>
    <property type="match status" value="1"/>
</dbReference>
<dbReference type="InterPro" id="IPR036188">
    <property type="entry name" value="FAD/NAD-bd_sf"/>
</dbReference>
<dbReference type="EMBL" id="CACTIH010005749">
    <property type="protein sequence ID" value="CAA3001289.1"/>
    <property type="molecule type" value="Genomic_DNA"/>
</dbReference>
<dbReference type="PANTHER" id="PTHR42716:SF2">
    <property type="entry name" value="L-ASPARTATE OXIDASE, CHLOROPLASTIC"/>
    <property type="match status" value="1"/>
</dbReference>
<evidence type="ECO:0000259" key="9">
    <source>
        <dbReference type="Pfam" id="PF00890"/>
    </source>
</evidence>
<dbReference type="Proteomes" id="UP000594638">
    <property type="component" value="Unassembled WGS sequence"/>
</dbReference>
<keyword evidence="6" id="KW-0662">Pyridine nucleotide biosynthesis</keyword>
<evidence type="ECO:0000256" key="6">
    <source>
        <dbReference type="ARBA" id="ARBA00022642"/>
    </source>
</evidence>
<dbReference type="Gramene" id="OE9A072598T1">
    <property type="protein sequence ID" value="OE9A072598C1"/>
    <property type="gene ID" value="OE9A072598"/>
</dbReference>
<comment type="cofactor">
    <cofactor evidence="1">
        <name>FAD</name>
        <dbReference type="ChEBI" id="CHEBI:57692"/>
    </cofactor>
</comment>
<evidence type="ECO:0000313" key="11">
    <source>
        <dbReference type="Proteomes" id="UP000594638"/>
    </source>
</evidence>
<evidence type="ECO:0000256" key="7">
    <source>
        <dbReference type="ARBA" id="ARBA00022827"/>
    </source>
</evidence>
<sequence>MILQVASGDGVAMAHRAQALIFNMEFVQFHPTALADEGLPIRSTKARDNAFLITEAVRGDGGILYNLDMERFRPSYDERAELAPRDVVARSIDDQPKKRNEK</sequence>
<protein>
    <recommendedName>
        <fullName evidence="4">L-aspartate oxidase</fullName>
        <ecNumber evidence="4">1.4.3.16</ecNumber>
    </recommendedName>
</protein>
<evidence type="ECO:0000256" key="3">
    <source>
        <dbReference type="ARBA" id="ARBA00008562"/>
    </source>
</evidence>
<dbReference type="Gene3D" id="3.50.50.60">
    <property type="entry name" value="FAD/NAD(P)-binding domain"/>
    <property type="match status" value="1"/>
</dbReference>
<keyword evidence="11" id="KW-1185">Reference proteome</keyword>
<evidence type="ECO:0000256" key="2">
    <source>
        <dbReference type="ARBA" id="ARBA00004950"/>
    </source>
</evidence>
<keyword evidence="5" id="KW-0285">Flavoprotein</keyword>
<evidence type="ECO:0000256" key="4">
    <source>
        <dbReference type="ARBA" id="ARBA00012173"/>
    </source>
</evidence>
<dbReference type="OrthoDB" id="71672at2759"/>
<dbReference type="Gene3D" id="3.90.700.10">
    <property type="entry name" value="Succinate dehydrogenase/fumarate reductase flavoprotein, catalytic domain"/>
    <property type="match status" value="1"/>
</dbReference>
<dbReference type="GO" id="GO:0009435">
    <property type="term" value="P:NAD+ biosynthetic process"/>
    <property type="evidence" value="ECO:0007669"/>
    <property type="project" value="InterPro"/>
</dbReference>
<keyword evidence="7" id="KW-0274">FAD</keyword>
<evidence type="ECO:0000256" key="8">
    <source>
        <dbReference type="ARBA" id="ARBA00023002"/>
    </source>
</evidence>
<comment type="caution">
    <text evidence="10">The sequence shown here is derived from an EMBL/GenBank/DDBJ whole genome shotgun (WGS) entry which is preliminary data.</text>
</comment>
<comment type="pathway">
    <text evidence="2">Cofactor biosynthesis; NAD(+) biosynthesis; iminoaspartate from L-aspartate (oxidase route): step 1/1.</text>
</comment>
<dbReference type="PANTHER" id="PTHR42716">
    <property type="entry name" value="L-ASPARTATE OXIDASE"/>
    <property type="match status" value="1"/>
</dbReference>
<evidence type="ECO:0000256" key="1">
    <source>
        <dbReference type="ARBA" id="ARBA00001974"/>
    </source>
</evidence>